<keyword evidence="3" id="KW-1003">Cell membrane</keyword>
<keyword evidence="5 8" id="KW-0812">Transmembrane</keyword>
<evidence type="ECO:0000256" key="1">
    <source>
        <dbReference type="ARBA" id="ARBA00004429"/>
    </source>
</evidence>
<keyword evidence="10" id="KW-1185">Reference proteome</keyword>
<keyword evidence="7 8" id="KW-0472">Membrane</keyword>
<evidence type="ECO:0000313" key="10">
    <source>
        <dbReference type="Proteomes" id="UP000193136"/>
    </source>
</evidence>
<protein>
    <recommendedName>
        <fullName evidence="11">DUF697 domain-containing protein</fullName>
    </recommendedName>
</protein>
<evidence type="ECO:0000256" key="6">
    <source>
        <dbReference type="ARBA" id="ARBA00022989"/>
    </source>
</evidence>
<organism evidence="9 10">
    <name type="scientific">Geothermobacter hydrogeniphilus</name>
    <dbReference type="NCBI Taxonomy" id="1969733"/>
    <lineage>
        <taxon>Bacteria</taxon>
        <taxon>Pseudomonadati</taxon>
        <taxon>Thermodesulfobacteriota</taxon>
        <taxon>Desulfuromonadia</taxon>
        <taxon>Desulfuromonadales</taxon>
        <taxon>Geothermobacteraceae</taxon>
        <taxon>Geothermobacter</taxon>
    </lineage>
</organism>
<evidence type="ECO:0008006" key="11">
    <source>
        <dbReference type="Google" id="ProtNLM"/>
    </source>
</evidence>
<dbReference type="EMBL" id="NAAD01000009">
    <property type="protein sequence ID" value="ORJ60307.1"/>
    <property type="molecule type" value="Genomic_DNA"/>
</dbReference>
<evidence type="ECO:0000256" key="3">
    <source>
        <dbReference type="ARBA" id="ARBA00022475"/>
    </source>
</evidence>
<comment type="caution">
    <text evidence="9">The sequence shown here is derived from an EMBL/GenBank/DDBJ whole genome shotgun (WGS) entry which is preliminary data.</text>
</comment>
<feature type="transmembrane region" description="Helical" evidence="8">
    <location>
        <begin position="28"/>
        <end position="50"/>
    </location>
</feature>
<feature type="transmembrane region" description="Helical" evidence="8">
    <location>
        <begin position="57"/>
        <end position="80"/>
    </location>
</feature>
<evidence type="ECO:0000256" key="5">
    <source>
        <dbReference type="ARBA" id="ARBA00022692"/>
    </source>
</evidence>
<dbReference type="PANTHER" id="PTHR39342">
    <property type="entry name" value="UPF0283 MEMBRANE PROTEIN YCJF"/>
    <property type="match status" value="1"/>
</dbReference>
<proteinExistence type="inferred from homology"/>
<name>A0A1X0Y5B9_9BACT</name>
<comment type="subcellular location">
    <subcellularLocation>
        <location evidence="1">Cell inner membrane</location>
        <topology evidence="1">Multi-pass membrane protein</topology>
    </subcellularLocation>
</comment>
<evidence type="ECO:0000256" key="8">
    <source>
        <dbReference type="SAM" id="Phobius"/>
    </source>
</evidence>
<evidence type="ECO:0000256" key="7">
    <source>
        <dbReference type="ARBA" id="ARBA00023136"/>
    </source>
</evidence>
<evidence type="ECO:0000313" key="9">
    <source>
        <dbReference type="EMBL" id="ORJ60307.1"/>
    </source>
</evidence>
<comment type="similarity">
    <text evidence="2">Belongs to the UPF0283 family.</text>
</comment>
<dbReference type="STRING" id="1969733.B5V00_08635"/>
<gene>
    <name evidence="9" type="ORF">B5V00_08635</name>
</gene>
<dbReference type="PANTHER" id="PTHR39342:SF1">
    <property type="entry name" value="UPF0283 MEMBRANE PROTEIN YCJF"/>
    <property type="match status" value="1"/>
</dbReference>
<dbReference type="Proteomes" id="UP000193136">
    <property type="component" value="Unassembled WGS sequence"/>
</dbReference>
<dbReference type="Pfam" id="PF05128">
    <property type="entry name" value="DUF697"/>
    <property type="match status" value="1"/>
</dbReference>
<evidence type="ECO:0000256" key="4">
    <source>
        <dbReference type="ARBA" id="ARBA00022519"/>
    </source>
</evidence>
<dbReference type="GO" id="GO:0005886">
    <property type="term" value="C:plasma membrane"/>
    <property type="evidence" value="ECO:0007669"/>
    <property type="project" value="UniProtKB-SubCell"/>
</dbReference>
<keyword evidence="6 8" id="KW-1133">Transmembrane helix</keyword>
<dbReference type="InterPro" id="IPR021147">
    <property type="entry name" value="DUF697"/>
</dbReference>
<evidence type="ECO:0000256" key="2">
    <source>
        <dbReference type="ARBA" id="ARBA00008255"/>
    </source>
</evidence>
<keyword evidence="4" id="KW-0997">Cell inner membrane</keyword>
<dbReference type="AlphaFoldDB" id="A0A1X0Y5B9"/>
<sequence length="285" mass="32046">MAEPETSQEDSADLFGLPEMAQSSPWKLVGWVLVATVLVWLLTEVAVSLVRAYQEQTVWLLLPMAFLSVCLVVLLVWAAWREIRAIRSIDFLAEREEKIKQCVHEADLRRLKQVLAPTLDKMRRRTPTLIRDFEAAVASREKPEDYLQQFDNLVLTRLDEEVRQVIRKSTMSGALGVAVAPHPALDAFIVVWRAKRMICAIGEIYGLQPTGFSALRLIKHALTSAMVAATVQKMGELSIDKFGDRMPALHVFKPVAEATTTAVRLYRLGKVTQQACRPVPLESKL</sequence>
<reference evidence="9 10" key="1">
    <citation type="submission" date="2017-03" db="EMBL/GenBank/DDBJ databases">
        <title>Genome sequence of Geothermobacter sp. EPR-M, Deep-Sea Iron Reducer.</title>
        <authorList>
            <person name="Tully B."/>
            <person name="Savalia P."/>
            <person name="Abuyen K."/>
            <person name="Baughan C."/>
            <person name="Romero E."/>
            <person name="Ronkowski C."/>
            <person name="Torres B."/>
            <person name="Tremblay J."/>
            <person name="Trujillo A."/>
            <person name="Tyler M."/>
            <person name="Perez-Rodriguez I."/>
            <person name="Amend J."/>
        </authorList>
    </citation>
    <scope>NUCLEOTIDE SEQUENCE [LARGE SCALE GENOMIC DNA]</scope>
    <source>
        <strain evidence="9 10">EPR-M</strain>
    </source>
</reference>
<dbReference type="InterPro" id="IPR006507">
    <property type="entry name" value="UPF0283"/>
</dbReference>
<accession>A0A1X0Y5B9</accession>